<evidence type="ECO:0000313" key="2">
    <source>
        <dbReference type="Proteomes" id="UP000230447"/>
    </source>
</evidence>
<gene>
    <name evidence="1" type="ORF">COX24_03560</name>
</gene>
<accession>A0A2G9ZE50</accession>
<proteinExistence type="predicted"/>
<dbReference type="AlphaFoldDB" id="A0A2G9ZE50"/>
<comment type="caution">
    <text evidence="1">The sequence shown here is derived from an EMBL/GenBank/DDBJ whole genome shotgun (WGS) entry which is preliminary data.</text>
</comment>
<reference evidence="1 2" key="1">
    <citation type="submission" date="2017-09" db="EMBL/GenBank/DDBJ databases">
        <title>Depth-based differentiation of microbial function through sediment-hosted aquifers and enrichment of novel symbionts in the deep terrestrial subsurface.</title>
        <authorList>
            <person name="Probst A.J."/>
            <person name="Ladd B."/>
            <person name="Jarett J.K."/>
            <person name="Geller-Mcgrath D.E."/>
            <person name="Sieber C.M."/>
            <person name="Emerson J.B."/>
            <person name="Anantharaman K."/>
            <person name="Thomas B.C."/>
            <person name="Malmstrom R."/>
            <person name="Stieglmeier M."/>
            <person name="Klingl A."/>
            <person name="Woyke T."/>
            <person name="Ryan C.M."/>
            <person name="Banfield J.F."/>
        </authorList>
    </citation>
    <scope>NUCLEOTIDE SEQUENCE [LARGE SCALE GENOMIC DNA]</scope>
    <source>
        <strain evidence="1">CG23_combo_of_CG06-09_8_20_14_all_37_87_8</strain>
    </source>
</reference>
<sequence>MSNKFLSEREGQIKFFADLKISADVKLTHNTDGVYRGTLFEFKLTISDINKVLFQAIKYLSHRRIKGENVPAQILLVALNEEIAYLFNSEDFLVDIEKIYAGSASKNNTDFNTKIKPEKVNYSILKGLNRLTEILDVENYTKIHIDVFDVVGWANRFYQENPTASKIKLFKELRTPKHFASFIYPWTGDEKDFKYIMDLLNDKQHKKELGAFYTPPVYCLKATELVRKAIKAIPKGHDYIILDRCAGTGSLEEFLTDKQVDDITIGELNHYIDKSLKAKYLQDKADIITTFYSKSNFNEITVGELEKHNTKLSLHDYIFDNELSHTIVNTYELKEWIVLNERIGDRVKLIIPPPQEVNNKDALVDGGDALSSQFVTGQTSLGMTKEYNESISMLLGIVKDKKTNIILYENPPYRDSSAANVENSTNRTSKGSLVFEEMKKDLKNLANSNVSTARDISNQFIWSGWNFYMKKSDDHFVLFSPIKYWKSLGLGEREFIDGFLFNRQHFHAGPSVISCILWQNQVNSREELTLKAFDIDNKKTPEQEDDELLILDKIKIKKAHRTLEPYFDKRSFPNDRETKVYFENDGKEITGRKTDGKSYVNENIVGYLVAKGYAVTQHDVYLLRGTRYNIRGFYLRSDNFIEKLPLFAAKLYPQKNWYERDVYFTTADGGDRYLRDKDFLKTCFIFACLSQRNHCRSFDGSDDRFYKNELCFDKGTLASNKVKNYKLTKDEQDLLDTFNDMLIKTKQTKNYNKEYTYGMYQIDEELNTRFKNENDEWIYDYPELNTAINSLKTKLAKYYEAVIQPKLFEYELLK</sequence>
<name>A0A2G9ZE50_9BACT</name>
<organism evidence="1 2">
    <name type="scientific">bacterium (Candidatus Gribaldobacteria) CG23_combo_of_CG06-09_8_20_14_all_37_87_8</name>
    <dbReference type="NCBI Taxonomy" id="2014278"/>
    <lineage>
        <taxon>Bacteria</taxon>
        <taxon>Candidatus Gribaldobacteria</taxon>
    </lineage>
</organism>
<evidence type="ECO:0000313" key="1">
    <source>
        <dbReference type="EMBL" id="PIP31446.1"/>
    </source>
</evidence>
<dbReference type="EMBL" id="PCSB01000074">
    <property type="protein sequence ID" value="PIP31446.1"/>
    <property type="molecule type" value="Genomic_DNA"/>
</dbReference>
<protein>
    <submittedName>
        <fullName evidence="1">Uncharacterized protein</fullName>
    </submittedName>
</protein>
<dbReference type="Proteomes" id="UP000230447">
    <property type="component" value="Unassembled WGS sequence"/>
</dbReference>